<reference evidence="1" key="2">
    <citation type="journal article" date="2015" name="Data Brief">
        <title>Shoot transcriptome of the giant reed, Arundo donax.</title>
        <authorList>
            <person name="Barrero R.A."/>
            <person name="Guerrero F.D."/>
            <person name="Moolhuijzen P."/>
            <person name="Goolsby J.A."/>
            <person name="Tidwell J."/>
            <person name="Bellgard S.E."/>
            <person name="Bellgard M.I."/>
        </authorList>
    </citation>
    <scope>NUCLEOTIDE SEQUENCE</scope>
    <source>
        <tissue evidence="1">Shoot tissue taken approximately 20 cm above the soil surface</tissue>
    </source>
</reference>
<dbReference type="EMBL" id="GBRH01158446">
    <property type="protein sequence ID" value="JAE39450.1"/>
    <property type="molecule type" value="Transcribed_RNA"/>
</dbReference>
<organism evidence="1">
    <name type="scientific">Arundo donax</name>
    <name type="common">Giant reed</name>
    <name type="synonym">Donax arundinaceus</name>
    <dbReference type="NCBI Taxonomy" id="35708"/>
    <lineage>
        <taxon>Eukaryota</taxon>
        <taxon>Viridiplantae</taxon>
        <taxon>Streptophyta</taxon>
        <taxon>Embryophyta</taxon>
        <taxon>Tracheophyta</taxon>
        <taxon>Spermatophyta</taxon>
        <taxon>Magnoliopsida</taxon>
        <taxon>Liliopsida</taxon>
        <taxon>Poales</taxon>
        <taxon>Poaceae</taxon>
        <taxon>PACMAD clade</taxon>
        <taxon>Arundinoideae</taxon>
        <taxon>Arundineae</taxon>
        <taxon>Arundo</taxon>
    </lineage>
</organism>
<evidence type="ECO:0000313" key="1">
    <source>
        <dbReference type="EMBL" id="JAE39450.1"/>
    </source>
</evidence>
<dbReference type="AlphaFoldDB" id="A0A0A9HQM0"/>
<proteinExistence type="predicted"/>
<sequence>MASTESGAGQMPASAQI</sequence>
<name>A0A0A9HQM0_ARUDO</name>
<protein>
    <submittedName>
        <fullName evidence="1">Uncharacterized protein</fullName>
    </submittedName>
</protein>
<reference evidence="1" key="1">
    <citation type="submission" date="2014-09" db="EMBL/GenBank/DDBJ databases">
        <authorList>
            <person name="Magalhaes I.L.F."/>
            <person name="Oliveira U."/>
            <person name="Santos F.R."/>
            <person name="Vidigal T.H.D.A."/>
            <person name="Brescovit A.D."/>
            <person name="Santos A.J."/>
        </authorList>
    </citation>
    <scope>NUCLEOTIDE SEQUENCE</scope>
    <source>
        <tissue evidence="1">Shoot tissue taken approximately 20 cm above the soil surface</tissue>
    </source>
</reference>
<accession>A0A0A9HQM0</accession>